<reference evidence="1" key="1">
    <citation type="submission" date="2021-06" db="EMBL/GenBank/DDBJ databases">
        <authorList>
            <person name="Kallberg Y."/>
            <person name="Tangrot J."/>
            <person name="Rosling A."/>
        </authorList>
    </citation>
    <scope>NUCLEOTIDE SEQUENCE</scope>
    <source>
        <strain evidence="1">CL551</strain>
    </source>
</reference>
<accession>A0A9N9JE04</accession>
<evidence type="ECO:0000313" key="1">
    <source>
        <dbReference type="EMBL" id="CAG8771603.1"/>
    </source>
</evidence>
<dbReference type="AlphaFoldDB" id="A0A9N9JE04"/>
<evidence type="ECO:0000313" key="2">
    <source>
        <dbReference type="Proteomes" id="UP000789342"/>
    </source>
</evidence>
<gene>
    <name evidence="1" type="ORF">AMORRO_LOCUS16625</name>
</gene>
<dbReference type="EMBL" id="CAJVPV010046897">
    <property type="protein sequence ID" value="CAG8771603.1"/>
    <property type="molecule type" value="Genomic_DNA"/>
</dbReference>
<dbReference type="Pfam" id="PF08584">
    <property type="entry name" value="Ribonuc_P_40"/>
    <property type="match status" value="1"/>
</dbReference>
<sequence length="44" mass="5091">DSPISWDKQEHGHFMSGENNYSFLIWPDGTYVLYQALGAHDNYS</sequence>
<dbReference type="Proteomes" id="UP000789342">
    <property type="component" value="Unassembled WGS sequence"/>
</dbReference>
<dbReference type="OrthoDB" id="63112at2759"/>
<dbReference type="GO" id="GO:0001682">
    <property type="term" value="P:tRNA 5'-leader removal"/>
    <property type="evidence" value="ECO:0007669"/>
    <property type="project" value="InterPro"/>
</dbReference>
<name>A0A9N9JE04_9GLOM</name>
<organism evidence="1 2">
    <name type="scientific">Acaulospora morrowiae</name>
    <dbReference type="NCBI Taxonomy" id="94023"/>
    <lineage>
        <taxon>Eukaryota</taxon>
        <taxon>Fungi</taxon>
        <taxon>Fungi incertae sedis</taxon>
        <taxon>Mucoromycota</taxon>
        <taxon>Glomeromycotina</taxon>
        <taxon>Glomeromycetes</taxon>
        <taxon>Diversisporales</taxon>
        <taxon>Acaulosporaceae</taxon>
        <taxon>Acaulospora</taxon>
    </lineage>
</organism>
<comment type="caution">
    <text evidence="1">The sequence shown here is derived from an EMBL/GenBank/DDBJ whole genome shotgun (WGS) entry which is preliminary data.</text>
</comment>
<proteinExistence type="predicted"/>
<protein>
    <submittedName>
        <fullName evidence="1">7761_t:CDS:1</fullName>
    </submittedName>
</protein>
<dbReference type="InterPro" id="IPR013893">
    <property type="entry name" value="RNase_P_Rpp40"/>
</dbReference>
<keyword evidence="2" id="KW-1185">Reference proteome</keyword>
<feature type="non-terminal residue" evidence="1">
    <location>
        <position position="1"/>
    </location>
</feature>
<dbReference type="GO" id="GO:0030677">
    <property type="term" value="C:ribonuclease P complex"/>
    <property type="evidence" value="ECO:0007669"/>
    <property type="project" value="InterPro"/>
</dbReference>